<keyword evidence="2" id="KW-1185">Reference proteome</keyword>
<protein>
    <recommendedName>
        <fullName evidence="3">FAD-dependent oxidoreductase</fullName>
    </recommendedName>
</protein>
<dbReference type="GO" id="GO:0004497">
    <property type="term" value="F:monooxygenase activity"/>
    <property type="evidence" value="ECO:0007669"/>
    <property type="project" value="InterPro"/>
</dbReference>
<dbReference type="InterPro" id="IPR036188">
    <property type="entry name" value="FAD/NAD-bd_sf"/>
</dbReference>
<gene>
    <name evidence="1" type="ORF">AX660_13130</name>
</gene>
<dbReference type="RefSeq" id="WP_068376137.1">
    <property type="nucleotide sequence ID" value="NZ_LSNE01000005.1"/>
</dbReference>
<dbReference type="OrthoDB" id="6376765at2"/>
<dbReference type="Proteomes" id="UP000070299">
    <property type="component" value="Unassembled WGS sequence"/>
</dbReference>
<comment type="caution">
    <text evidence="1">The sequence shown here is derived from an EMBL/GenBank/DDBJ whole genome shotgun (WGS) entry which is preliminary data.</text>
</comment>
<dbReference type="AlphaFoldDB" id="A0A136A1I7"/>
<name>A0A136A1I7_9ALTE</name>
<evidence type="ECO:0000313" key="2">
    <source>
        <dbReference type="Proteomes" id="UP000070299"/>
    </source>
</evidence>
<dbReference type="SUPFAM" id="SSF51905">
    <property type="entry name" value="FAD/NAD(P)-binding domain"/>
    <property type="match status" value="1"/>
</dbReference>
<dbReference type="Gene3D" id="3.50.50.60">
    <property type="entry name" value="FAD/NAD(P)-binding domain"/>
    <property type="match status" value="1"/>
</dbReference>
<sequence length="503" mass="56053">MSWSNLQPQENSAIKNIVILGADIIGWCAAVGLARGLQGQQVNITVLDCLLNERPLNQPSLTQSANEAVIHCTAHLFDFHRLLGIQDKQLLVNGSAKLCSATQLTNFSAQHSDYFIGCENTLPNFCTVELHQVLQWLEIDDISPYSLSALAAQKSLLALPANSKDEIAAGFSPSLNLDAKAYLRFMQGAASQLGVKLIKATVSDIRYHSENGFIKQFELDNGTTIDADLVLDNSGPTGVLNEINQQRPYVDCATLIPFDKKISTRLNITQQAKPYQQFIATAEGIVEISFMPQFHEISLYYASTSTSDEQAQYQLRKFAPQSEPLELKQVQYAYTEQAMFKNCFALGTTAGYLGSSPFSNLILCQRSISKLLDLFPGKACLATNSAELNRRIAKDYQQALDYSLLMLLYAEGQPSFSWQLSQQQLPAILQQKITLFSSSGRVASELNPLVSRIRWLTLLKHKVLDRHGYEPVLDALDKSNARQFLLQLSLKIQQCLSHYRPYN</sequence>
<dbReference type="EMBL" id="LSNE01000005">
    <property type="protein sequence ID" value="KXI29099.1"/>
    <property type="molecule type" value="Genomic_DNA"/>
</dbReference>
<dbReference type="InterPro" id="IPR050816">
    <property type="entry name" value="Flavin-dep_Halogenase_NPB"/>
</dbReference>
<reference evidence="2" key="1">
    <citation type="submission" date="2016-02" db="EMBL/GenBank/DDBJ databases">
        <authorList>
            <person name="Schultz-Johansen M."/>
            <person name="Glaring M.A."/>
            <person name="Bech P.K."/>
            <person name="Stougaard P."/>
        </authorList>
    </citation>
    <scope>NUCLEOTIDE SEQUENCE [LARGE SCALE GENOMIC DNA]</scope>
    <source>
        <strain evidence="2">S66</strain>
    </source>
</reference>
<evidence type="ECO:0000313" key="1">
    <source>
        <dbReference type="EMBL" id="KXI29099.1"/>
    </source>
</evidence>
<dbReference type="STRING" id="1799789.AX660_13130"/>
<proteinExistence type="predicted"/>
<dbReference type="PANTHER" id="PTHR43747">
    <property type="entry name" value="FAD-BINDING PROTEIN"/>
    <property type="match status" value="1"/>
</dbReference>
<dbReference type="Pfam" id="PF04820">
    <property type="entry name" value="Trp_halogenase"/>
    <property type="match status" value="1"/>
</dbReference>
<evidence type="ECO:0008006" key="3">
    <source>
        <dbReference type="Google" id="ProtNLM"/>
    </source>
</evidence>
<accession>A0A136A1I7</accession>
<dbReference type="PANTHER" id="PTHR43747:SF4">
    <property type="entry name" value="FLAVIN-DEPENDENT TRYPTOPHAN HALOGENASE"/>
    <property type="match status" value="1"/>
</dbReference>
<organism evidence="1 2">
    <name type="scientific">Paraglaciecola hydrolytica</name>
    <dbReference type="NCBI Taxonomy" id="1799789"/>
    <lineage>
        <taxon>Bacteria</taxon>
        <taxon>Pseudomonadati</taxon>
        <taxon>Pseudomonadota</taxon>
        <taxon>Gammaproteobacteria</taxon>
        <taxon>Alteromonadales</taxon>
        <taxon>Alteromonadaceae</taxon>
        <taxon>Paraglaciecola</taxon>
    </lineage>
</organism>
<dbReference type="InterPro" id="IPR006905">
    <property type="entry name" value="Flavin_halogenase"/>
</dbReference>